<organism evidence="2">
    <name type="scientific">Peptoniphilus harei</name>
    <dbReference type="NCBI Taxonomy" id="54005"/>
    <lineage>
        <taxon>Bacteria</taxon>
        <taxon>Bacillati</taxon>
        <taxon>Bacillota</taxon>
        <taxon>Tissierellia</taxon>
        <taxon>Tissierellales</taxon>
        <taxon>Peptoniphilaceae</taxon>
        <taxon>Peptoniphilus</taxon>
    </lineage>
</organism>
<evidence type="ECO:0008006" key="4">
    <source>
        <dbReference type="Google" id="ProtNLM"/>
    </source>
</evidence>
<dbReference type="Gene3D" id="3.40.50.1820">
    <property type="entry name" value="alpha/beta hydrolase"/>
    <property type="match status" value="1"/>
</dbReference>
<evidence type="ECO:0000313" key="2">
    <source>
        <dbReference type="EMBL" id="KXA27739.1"/>
    </source>
</evidence>
<feature type="transmembrane region" description="Helical" evidence="1">
    <location>
        <begin position="147"/>
        <end position="167"/>
    </location>
</feature>
<proteinExistence type="predicted"/>
<name>A0A133PGS8_9FIRM</name>
<protein>
    <recommendedName>
        <fullName evidence="4">Alpha/beta hydrolase family</fullName>
    </recommendedName>
</protein>
<keyword evidence="1" id="KW-0812">Transmembrane</keyword>
<feature type="transmembrane region" description="Helical" evidence="1">
    <location>
        <begin position="89"/>
        <end position="106"/>
    </location>
</feature>
<evidence type="ECO:0000313" key="3">
    <source>
        <dbReference type="Proteomes" id="UP000070174"/>
    </source>
</evidence>
<comment type="caution">
    <text evidence="2">The sequence shown here is derived from an EMBL/GenBank/DDBJ whole genome shotgun (WGS) entry which is preliminary data.</text>
</comment>
<keyword evidence="1" id="KW-0472">Membrane</keyword>
<dbReference type="EMBL" id="LRQE01000050">
    <property type="protein sequence ID" value="KXA27739.1"/>
    <property type="molecule type" value="Genomic_DNA"/>
</dbReference>
<gene>
    <name evidence="2" type="ORF">HMPREF3229_01808</name>
</gene>
<dbReference type="Proteomes" id="UP000070174">
    <property type="component" value="Unassembled WGS sequence"/>
</dbReference>
<feature type="transmembrane region" description="Helical" evidence="1">
    <location>
        <begin position="118"/>
        <end position="140"/>
    </location>
</feature>
<sequence>MKINNFLVKISNKINSFFKRHFGRANGFALIMVAIISLFSATFFYYYISDFNIPKSLAFLGLSALFYLAYFILWQLLKIGFLLIKRVRAKNLAIYSILLWGLKYFYDQCLYYVDMDYFEIIFIATAFIVLVTFSKSLISFTRNKKKLALLFLLPSGIIVAAAIYFMVFPGFDSGEIYKFEGEKNKIAGRSEKYKVEVIDYEATPVDLRDFVSYSGSTKKVRDKFFGKGLNKTEVKGRIYAPKDLEKAPVLFVVHGNHRFTTKNYLGYDYLGHYLAKRGIAMVSVDMNMLNGFMNFGLGNENDARAVLLLENMENIFKRNRTKDSVLYNRFDKDNIALMGHSRGGEAVAIAYNFNELKLHPDNGKLTHKYDFDIKGIITVAPTYNQYQPGGKNLILRDVNYLTIGGTNDADVDGFEGMLLYDNVIFSGEKDNFKAGVYVGYANHGNFNKLWGDFDSDPGEGFFLNRKELIDGRKQREILSAYTLNFLENVFGRTYNREIFKEGPYNYGDLPETNYYTRYMDSDFIKLADFEEDYDITTTSIPGGIINFSNLAKIYEDSHDYGEKNSKTTGVFIDANENSNYSLRFTEKIPSGRFLQFDIENLNFEEIEGDIDLEIQDTWGNAATLSLSDYKKLIPMTKSYLYKIDYFEDDYYKRFGPQTLIIPLEDFKNQNNNLNLDEINKIEFKFKDNIKISIDNLGILK</sequence>
<keyword evidence="1" id="KW-1133">Transmembrane helix</keyword>
<evidence type="ECO:0000256" key="1">
    <source>
        <dbReference type="SAM" id="Phobius"/>
    </source>
</evidence>
<dbReference type="SUPFAM" id="SSF53474">
    <property type="entry name" value="alpha/beta-Hydrolases"/>
    <property type="match status" value="1"/>
</dbReference>
<dbReference type="RefSeq" id="WP_060800729.1">
    <property type="nucleotide sequence ID" value="NZ_KQ957105.1"/>
</dbReference>
<dbReference type="AlphaFoldDB" id="A0A133PGS8"/>
<reference evidence="2 3" key="1">
    <citation type="submission" date="2016-01" db="EMBL/GenBank/DDBJ databases">
        <authorList>
            <person name="Oliw E.H."/>
        </authorList>
    </citation>
    <scope>NUCLEOTIDE SEQUENCE [LARGE SCALE GENOMIC DNA]</scope>
    <source>
        <strain evidence="2 3">CMW7756A</strain>
    </source>
</reference>
<feature type="transmembrane region" description="Helical" evidence="1">
    <location>
        <begin position="27"/>
        <end position="47"/>
    </location>
</feature>
<feature type="transmembrane region" description="Helical" evidence="1">
    <location>
        <begin position="59"/>
        <end position="77"/>
    </location>
</feature>
<accession>A0A133PGS8</accession>
<dbReference type="PATRIC" id="fig|54005.3.peg.1773"/>
<dbReference type="InterPro" id="IPR029058">
    <property type="entry name" value="AB_hydrolase_fold"/>
</dbReference>